<evidence type="ECO:0000313" key="5">
    <source>
        <dbReference type="Proteomes" id="UP001174909"/>
    </source>
</evidence>
<dbReference type="SMART" id="SM00335">
    <property type="entry name" value="ANX"/>
    <property type="match status" value="1"/>
</dbReference>
<dbReference type="AlphaFoldDB" id="A0AA35W392"/>
<keyword evidence="3" id="KW-0041">Annexin</keyword>
<dbReference type="PANTHER" id="PTHR10502">
    <property type="entry name" value="ANNEXIN"/>
    <property type="match status" value="1"/>
</dbReference>
<dbReference type="GO" id="GO:0005544">
    <property type="term" value="F:calcium-dependent phospholipid binding"/>
    <property type="evidence" value="ECO:0007669"/>
    <property type="project" value="InterPro"/>
</dbReference>
<dbReference type="GO" id="GO:0005737">
    <property type="term" value="C:cytoplasm"/>
    <property type="evidence" value="ECO:0007669"/>
    <property type="project" value="TreeGrafter"/>
</dbReference>
<dbReference type="FunFam" id="1.10.220.10:FF:000005">
    <property type="entry name" value="Annexin"/>
    <property type="match status" value="1"/>
</dbReference>
<proteinExistence type="inferred from homology"/>
<name>A0AA35W392_GEOBA</name>
<dbReference type="PROSITE" id="PS51897">
    <property type="entry name" value="ANNEXIN_2"/>
    <property type="match status" value="1"/>
</dbReference>
<keyword evidence="2" id="KW-0677">Repeat</keyword>
<dbReference type="Proteomes" id="UP001174909">
    <property type="component" value="Unassembled WGS sequence"/>
</dbReference>
<evidence type="ECO:0000256" key="2">
    <source>
        <dbReference type="ARBA" id="ARBA00022737"/>
    </source>
</evidence>
<comment type="similarity">
    <text evidence="1">Belongs to the annexin family.</text>
</comment>
<dbReference type="InterPro" id="IPR018252">
    <property type="entry name" value="Annexin_repeat_CS"/>
</dbReference>
<dbReference type="SUPFAM" id="SSF47874">
    <property type="entry name" value="Annexin"/>
    <property type="match status" value="1"/>
</dbReference>
<evidence type="ECO:0000256" key="1">
    <source>
        <dbReference type="ARBA" id="ARBA00007831"/>
    </source>
</evidence>
<comment type="caution">
    <text evidence="4">The sequence shown here is derived from an EMBL/GenBank/DDBJ whole genome shotgun (WGS) entry which is preliminary data.</text>
</comment>
<keyword evidence="5" id="KW-1185">Reference proteome</keyword>
<reference evidence="4" key="1">
    <citation type="submission" date="2023-03" db="EMBL/GenBank/DDBJ databases">
        <authorList>
            <person name="Steffen K."/>
            <person name="Cardenas P."/>
        </authorList>
    </citation>
    <scope>NUCLEOTIDE SEQUENCE</scope>
</reference>
<dbReference type="Pfam" id="PF00191">
    <property type="entry name" value="Annexin"/>
    <property type="match status" value="1"/>
</dbReference>
<dbReference type="GO" id="GO:0001786">
    <property type="term" value="F:phosphatidylserine binding"/>
    <property type="evidence" value="ECO:0007669"/>
    <property type="project" value="TreeGrafter"/>
</dbReference>
<dbReference type="GO" id="GO:0005509">
    <property type="term" value="F:calcium ion binding"/>
    <property type="evidence" value="ECO:0007669"/>
    <property type="project" value="InterPro"/>
</dbReference>
<dbReference type="InterPro" id="IPR037104">
    <property type="entry name" value="Annexin_sf"/>
</dbReference>
<feature type="non-terminal residue" evidence="4">
    <location>
        <position position="117"/>
    </location>
</feature>
<sequence>GLGTDESTLIAILCTRSNEEIIALRKQYKSAYGKDVEKDVASDTSGHFKRVLISLLTVRPYVTPLYCIHCSGTSSSSKDTPDMRTPHYYIRTHTYSHLTNMDTFFCHCGVWIRVVPL</sequence>
<accession>A0AA35W392</accession>
<dbReference type="InterPro" id="IPR018502">
    <property type="entry name" value="Annexin_repeat"/>
</dbReference>
<dbReference type="GO" id="GO:0012506">
    <property type="term" value="C:vesicle membrane"/>
    <property type="evidence" value="ECO:0007669"/>
    <property type="project" value="TreeGrafter"/>
</dbReference>
<protein>
    <submittedName>
        <fullName evidence="4">Annexin A7</fullName>
    </submittedName>
</protein>
<dbReference type="Gene3D" id="1.10.220.10">
    <property type="entry name" value="Annexin"/>
    <property type="match status" value="1"/>
</dbReference>
<dbReference type="PANTHER" id="PTHR10502:SF102">
    <property type="entry name" value="ANNEXIN B11"/>
    <property type="match status" value="1"/>
</dbReference>
<dbReference type="PROSITE" id="PS00223">
    <property type="entry name" value="ANNEXIN_1"/>
    <property type="match status" value="1"/>
</dbReference>
<evidence type="ECO:0000313" key="4">
    <source>
        <dbReference type="EMBL" id="CAI8005919.1"/>
    </source>
</evidence>
<organism evidence="4 5">
    <name type="scientific">Geodia barretti</name>
    <name type="common">Barrett's horny sponge</name>
    <dbReference type="NCBI Taxonomy" id="519541"/>
    <lineage>
        <taxon>Eukaryota</taxon>
        <taxon>Metazoa</taxon>
        <taxon>Porifera</taxon>
        <taxon>Demospongiae</taxon>
        <taxon>Heteroscleromorpha</taxon>
        <taxon>Tetractinellida</taxon>
        <taxon>Astrophorina</taxon>
        <taxon>Geodiidae</taxon>
        <taxon>Geodia</taxon>
    </lineage>
</organism>
<dbReference type="EMBL" id="CASHTH010000648">
    <property type="protein sequence ID" value="CAI8005919.1"/>
    <property type="molecule type" value="Genomic_DNA"/>
</dbReference>
<dbReference type="GO" id="GO:0005634">
    <property type="term" value="C:nucleus"/>
    <property type="evidence" value="ECO:0007669"/>
    <property type="project" value="TreeGrafter"/>
</dbReference>
<gene>
    <name evidence="4" type="ORF">GBAR_LOCUS4482</name>
</gene>
<evidence type="ECO:0000256" key="3">
    <source>
        <dbReference type="ARBA" id="ARBA00023216"/>
    </source>
</evidence>
<dbReference type="GO" id="GO:0005886">
    <property type="term" value="C:plasma membrane"/>
    <property type="evidence" value="ECO:0007669"/>
    <property type="project" value="TreeGrafter"/>
</dbReference>